<feature type="transmembrane region" description="Helical" evidence="10">
    <location>
        <begin position="83"/>
        <end position="101"/>
    </location>
</feature>
<evidence type="ECO:0000256" key="5">
    <source>
        <dbReference type="ARBA" id="ARBA00022723"/>
    </source>
</evidence>
<feature type="transmembrane region" description="Helical" evidence="10">
    <location>
        <begin position="232"/>
        <end position="251"/>
    </location>
</feature>
<feature type="transmembrane region" description="Helical" evidence="10">
    <location>
        <begin position="300"/>
        <end position="318"/>
    </location>
</feature>
<reference evidence="12" key="1">
    <citation type="submission" date="2018-05" db="EMBL/GenBank/DDBJ databases">
        <authorList>
            <person name="Lanie J.A."/>
            <person name="Ng W.-L."/>
            <person name="Kazmierczak K.M."/>
            <person name="Andrzejewski T.M."/>
            <person name="Davidsen T.M."/>
            <person name="Wayne K.J."/>
            <person name="Tettelin H."/>
            <person name="Glass J.I."/>
            <person name="Rusch D."/>
            <person name="Podicherti R."/>
            <person name="Tsui H.-C.T."/>
            <person name="Winkler M.E."/>
        </authorList>
    </citation>
    <scope>NUCLEOTIDE SEQUENCE</scope>
</reference>
<gene>
    <name evidence="12" type="ORF">METZ01_LOCUS28560</name>
</gene>
<dbReference type="InterPro" id="IPR027387">
    <property type="entry name" value="Cytb/b6-like_sf"/>
</dbReference>
<dbReference type="InterPro" id="IPR005798">
    <property type="entry name" value="Cyt_b/b6_C"/>
</dbReference>
<keyword evidence="4 10" id="KW-0812">Transmembrane</keyword>
<evidence type="ECO:0000256" key="10">
    <source>
        <dbReference type="SAM" id="Phobius"/>
    </source>
</evidence>
<accession>A0A381Q8Q1</accession>
<feature type="transmembrane region" description="Helical" evidence="10">
    <location>
        <begin position="191"/>
        <end position="211"/>
    </location>
</feature>
<dbReference type="GO" id="GO:0009055">
    <property type="term" value="F:electron transfer activity"/>
    <property type="evidence" value="ECO:0007669"/>
    <property type="project" value="InterPro"/>
</dbReference>
<evidence type="ECO:0000256" key="3">
    <source>
        <dbReference type="ARBA" id="ARBA00022617"/>
    </source>
</evidence>
<dbReference type="GO" id="GO:0016491">
    <property type="term" value="F:oxidoreductase activity"/>
    <property type="evidence" value="ECO:0007669"/>
    <property type="project" value="InterPro"/>
</dbReference>
<dbReference type="PROSITE" id="PS51003">
    <property type="entry name" value="CYTB_CTER"/>
    <property type="match status" value="1"/>
</dbReference>
<organism evidence="12">
    <name type="scientific">marine metagenome</name>
    <dbReference type="NCBI Taxonomy" id="408172"/>
    <lineage>
        <taxon>unclassified sequences</taxon>
        <taxon>metagenomes</taxon>
        <taxon>ecological metagenomes</taxon>
    </lineage>
</organism>
<evidence type="ECO:0000256" key="6">
    <source>
        <dbReference type="ARBA" id="ARBA00022982"/>
    </source>
</evidence>
<sequence length="372" mass="43174">MGSFKEIVNTISNPTILFTSVVIIFPFVFPPSDWFEKWHRKLGLHHLWSKKAIIIAMIGMIAFFIYGLGDYNFQKIVLKPDNVPISGLIFLVVFFTWLSMYQAYKNDERLDAGQKPDEFYEAPNDKVLVWPDLVYVELISLIIMSAFLLVWSIGLPAPIEEPANPTESPNPAKAPWYFLGLQEMLVYFDPWMAGVVLPSLIIVGLMAMPFIDRNPENSGFYSFKRRRLAISLFMFGWLVLWVMLIIVGTVLRGPNWNFFGPFEYWDIHKLEALTNINLSEIVYIKWLNTGLPENILIREIWGILIIMGYFLILPPLLAKTALKDMYGRLGVVRYSVFIVLIITALTLPIKMYLRWIINLKYIISIPEYFFNF</sequence>
<dbReference type="AlphaFoldDB" id="A0A381Q8Q1"/>
<keyword evidence="9 10" id="KW-0472">Membrane</keyword>
<proteinExistence type="predicted"/>
<evidence type="ECO:0000256" key="4">
    <source>
        <dbReference type="ARBA" id="ARBA00022692"/>
    </source>
</evidence>
<keyword evidence="8" id="KW-0408">Iron</keyword>
<keyword evidence="5" id="KW-0479">Metal-binding</keyword>
<feature type="transmembrane region" description="Helical" evidence="10">
    <location>
        <begin position="133"/>
        <end position="154"/>
    </location>
</feature>
<name>A0A381Q8Q1_9ZZZZ</name>
<keyword evidence="7 10" id="KW-1133">Transmembrane helix</keyword>
<dbReference type="EMBL" id="UINC01001255">
    <property type="protein sequence ID" value="SUZ75706.1"/>
    <property type="molecule type" value="Genomic_DNA"/>
</dbReference>
<dbReference type="InterPro" id="IPR036150">
    <property type="entry name" value="Cyt_b/b6_C_sf"/>
</dbReference>
<keyword evidence="3" id="KW-0349">Heme</keyword>
<evidence type="ECO:0000256" key="9">
    <source>
        <dbReference type="ARBA" id="ARBA00023136"/>
    </source>
</evidence>
<keyword evidence="2" id="KW-0813">Transport</keyword>
<evidence type="ECO:0000313" key="12">
    <source>
        <dbReference type="EMBL" id="SUZ75706.1"/>
    </source>
</evidence>
<feature type="domain" description="Cytochrome b/b6 C-terminal region profile" evidence="11">
    <location>
        <begin position="114"/>
        <end position="248"/>
    </location>
</feature>
<comment type="subcellular location">
    <subcellularLocation>
        <location evidence="1">Membrane</location>
        <topology evidence="1">Multi-pass membrane protein</topology>
    </subcellularLocation>
</comment>
<evidence type="ECO:0000256" key="7">
    <source>
        <dbReference type="ARBA" id="ARBA00022989"/>
    </source>
</evidence>
<keyword evidence="6" id="KW-0249">Electron transport</keyword>
<feature type="transmembrane region" description="Helical" evidence="10">
    <location>
        <begin position="52"/>
        <end position="71"/>
    </location>
</feature>
<evidence type="ECO:0000256" key="2">
    <source>
        <dbReference type="ARBA" id="ARBA00022448"/>
    </source>
</evidence>
<feature type="transmembrane region" description="Helical" evidence="10">
    <location>
        <begin position="12"/>
        <end position="31"/>
    </location>
</feature>
<protein>
    <recommendedName>
        <fullName evidence="11">Cytochrome b/b6 C-terminal region profile domain-containing protein</fullName>
    </recommendedName>
</protein>
<dbReference type="SUPFAM" id="SSF81648">
    <property type="entry name" value="a domain/subunit of cytochrome bc1 complex (Ubiquinol-cytochrome c reductase)"/>
    <property type="match status" value="1"/>
</dbReference>
<evidence type="ECO:0000256" key="1">
    <source>
        <dbReference type="ARBA" id="ARBA00004141"/>
    </source>
</evidence>
<feature type="transmembrane region" description="Helical" evidence="10">
    <location>
        <begin position="330"/>
        <end position="349"/>
    </location>
</feature>
<dbReference type="Pfam" id="PF00032">
    <property type="entry name" value="Cytochrom_B_C"/>
    <property type="match status" value="1"/>
</dbReference>
<dbReference type="GO" id="GO:0016020">
    <property type="term" value="C:membrane"/>
    <property type="evidence" value="ECO:0007669"/>
    <property type="project" value="UniProtKB-SubCell"/>
</dbReference>
<dbReference type="GO" id="GO:0046872">
    <property type="term" value="F:metal ion binding"/>
    <property type="evidence" value="ECO:0007669"/>
    <property type="project" value="UniProtKB-KW"/>
</dbReference>
<evidence type="ECO:0000256" key="8">
    <source>
        <dbReference type="ARBA" id="ARBA00023004"/>
    </source>
</evidence>
<evidence type="ECO:0000259" key="11">
    <source>
        <dbReference type="PROSITE" id="PS51003"/>
    </source>
</evidence>
<dbReference type="Gene3D" id="1.20.810.10">
    <property type="entry name" value="Cytochrome Bc1 Complex, Chain C"/>
    <property type="match status" value="1"/>
</dbReference>